<dbReference type="SUPFAM" id="SSF52047">
    <property type="entry name" value="RNI-like"/>
    <property type="match status" value="1"/>
</dbReference>
<dbReference type="Gene3D" id="3.80.10.10">
    <property type="entry name" value="Ribonuclease Inhibitor"/>
    <property type="match status" value="1"/>
</dbReference>
<protein>
    <recommendedName>
        <fullName evidence="3">F-box domain-containing protein</fullName>
    </recommendedName>
</protein>
<evidence type="ECO:0008006" key="3">
    <source>
        <dbReference type="Google" id="ProtNLM"/>
    </source>
</evidence>
<reference evidence="1" key="1">
    <citation type="journal article" date="2020" name="Fungal Divers.">
        <title>Resolving the Mortierellaceae phylogeny through synthesis of multi-gene phylogenetics and phylogenomics.</title>
        <authorList>
            <person name="Vandepol N."/>
            <person name="Liber J."/>
            <person name="Desiro A."/>
            <person name="Na H."/>
            <person name="Kennedy M."/>
            <person name="Barry K."/>
            <person name="Grigoriev I.V."/>
            <person name="Miller A.N."/>
            <person name="O'Donnell K."/>
            <person name="Stajich J.E."/>
            <person name="Bonito G."/>
        </authorList>
    </citation>
    <scope>NUCLEOTIDE SEQUENCE</scope>
    <source>
        <strain evidence="1">NRRL 28262</strain>
    </source>
</reference>
<comment type="caution">
    <text evidence="1">The sequence shown here is derived from an EMBL/GenBank/DDBJ whole genome shotgun (WGS) entry which is preliminary data.</text>
</comment>
<sequence>LVAALSPFLQNNDRIRLIRTSRYFHNLFTPHIWLNLNLTPSVTVARFFKSPEGMQALRRYISSVQALETSSSFFTPYMHAVLAFARSSTTTDSSTPDAARQLEQLSLTSDSTTNLGPKIAPPKWLLQHQNNPSQTCNSNNNNNNIPPLPPMTNLTKFHGNFTHLDLNGNIIQSLQICWLLRLNPCLTNVRLVDVFLNNAHFARVFPRTLSGLTRLSHLYINSSPSTSVQTILSIFANCPTSLEVLSMFCSIDYTITPESYNAFLDDDKREDEDDNDGDGFPVAPRNGPLPKLKTLAMPTYRGGFPTSLIEIFLKDCPALEMWVMSPLDSAKVSREVGNLLRIHCPKLCQLSVQDASRYLRQPQDFVQIINSMPAGQLETLAVMRFSETAPGGLWEAIEPHHQSGFRKVILFNTLKVSSQTLQSLLRYSAGLQRLFVMGTDDRSVALNLTDAAAFPWTCLSLTHLCLTMDLSGTGADKKYARAVSVNNSGAALSPFEWTAKEQECWKELEVVYTTLGSLVHLDVLAIRHVDMSSREYSSNSLPGLLTLGNQEMNQPGFLTKLEGLKKLKVLRGSVSAFTDESKVMLRQQEVEWMMASWPKVELIDFLGVNGHRVVLPGPLQWLQQAKSSLKFH</sequence>
<proteinExistence type="predicted"/>
<dbReference type="InterPro" id="IPR032675">
    <property type="entry name" value="LRR_dom_sf"/>
</dbReference>
<gene>
    <name evidence="1" type="ORF">BGZ95_003939</name>
</gene>
<dbReference type="AlphaFoldDB" id="A0AAD4H2F2"/>
<dbReference type="EMBL" id="JAAAIL010001931">
    <property type="protein sequence ID" value="KAG0262910.1"/>
    <property type="molecule type" value="Genomic_DNA"/>
</dbReference>
<accession>A0AAD4H2F2</accession>
<name>A0AAD4H2F2_9FUNG</name>
<feature type="non-terminal residue" evidence="1">
    <location>
        <position position="1"/>
    </location>
</feature>
<evidence type="ECO:0000313" key="1">
    <source>
        <dbReference type="EMBL" id="KAG0262910.1"/>
    </source>
</evidence>
<dbReference type="Proteomes" id="UP001194580">
    <property type="component" value="Unassembled WGS sequence"/>
</dbReference>
<evidence type="ECO:0000313" key="2">
    <source>
        <dbReference type="Proteomes" id="UP001194580"/>
    </source>
</evidence>
<keyword evidence="2" id="KW-1185">Reference proteome</keyword>
<organism evidence="1 2">
    <name type="scientific">Linnemannia exigua</name>
    <dbReference type="NCBI Taxonomy" id="604196"/>
    <lineage>
        <taxon>Eukaryota</taxon>
        <taxon>Fungi</taxon>
        <taxon>Fungi incertae sedis</taxon>
        <taxon>Mucoromycota</taxon>
        <taxon>Mortierellomycotina</taxon>
        <taxon>Mortierellomycetes</taxon>
        <taxon>Mortierellales</taxon>
        <taxon>Mortierellaceae</taxon>
        <taxon>Linnemannia</taxon>
    </lineage>
</organism>